<reference evidence="1" key="1">
    <citation type="submission" date="2020-06" db="EMBL/GenBank/DDBJ databases">
        <title>Unique genomic features of the anaerobic methanotrophic archaea.</title>
        <authorList>
            <person name="Chadwick G.L."/>
            <person name="Skennerton C.T."/>
            <person name="Laso-Perez R."/>
            <person name="Leu A.O."/>
            <person name="Speth D.R."/>
            <person name="Yu H."/>
            <person name="Morgan-Lang C."/>
            <person name="Hatzenpichler R."/>
            <person name="Goudeau D."/>
            <person name="Malmstrom R."/>
            <person name="Brazelton W.J."/>
            <person name="Woyke T."/>
            <person name="Hallam S.J."/>
            <person name="Tyson G.W."/>
            <person name="Wegener G."/>
            <person name="Boetius A."/>
            <person name="Orphan V."/>
        </authorList>
    </citation>
    <scope>NUCLEOTIDE SEQUENCE</scope>
</reference>
<dbReference type="EMBL" id="MT630649">
    <property type="protein sequence ID" value="QNO41534.1"/>
    <property type="molecule type" value="Genomic_DNA"/>
</dbReference>
<gene>
    <name evidence="1" type="ORF">ENJCFOFA_00016</name>
</gene>
<evidence type="ECO:0000313" key="1">
    <source>
        <dbReference type="EMBL" id="QNO41534.1"/>
    </source>
</evidence>
<protein>
    <submittedName>
        <fullName evidence="1">Uncharacterized protein</fullName>
    </submittedName>
</protein>
<name>A0A7G9Y0K0_9EURY</name>
<dbReference type="AlphaFoldDB" id="A0A7G9Y0K0"/>
<proteinExistence type="predicted"/>
<accession>A0A7G9Y0K0</accession>
<sequence length="76" mass="8710">MLWNYYNTLRIGKFFVGESMHSVMVGEIVAFIKTTRQSDRAPYKNPVIFKLFTHPAYRIEDVLGGAGANQNIRQTT</sequence>
<organism evidence="1">
    <name type="scientific">Candidatus Methanogaster sp. ANME-2c ERB4</name>
    <dbReference type="NCBI Taxonomy" id="2759911"/>
    <lineage>
        <taxon>Archaea</taxon>
        <taxon>Methanobacteriati</taxon>
        <taxon>Methanobacteriota</taxon>
        <taxon>Stenosarchaea group</taxon>
        <taxon>Methanomicrobia</taxon>
        <taxon>Methanosarcinales</taxon>
        <taxon>ANME-2 cluster</taxon>
        <taxon>Candidatus Methanogasteraceae</taxon>
        <taxon>Candidatus Methanogaster</taxon>
    </lineage>
</organism>